<dbReference type="InterPro" id="IPR023828">
    <property type="entry name" value="Peptidase_S8_Ser-AS"/>
</dbReference>
<keyword evidence="4 5" id="KW-0720">Serine protease</keyword>
<keyword evidence="3 5" id="KW-0378">Hydrolase</keyword>
<proteinExistence type="inferred from homology"/>
<evidence type="ECO:0000256" key="3">
    <source>
        <dbReference type="ARBA" id="ARBA00022801"/>
    </source>
</evidence>
<dbReference type="PROSITE" id="PS00136">
    <property type="entry name" value="SUBTILASE_ASP"/>
    <property type="match status" value="1"/>
</dbReference>
<dbReference type="PANTHER" id="PTHR43806:SF65">
    <property type="entry name" value="SERINE PROTEASE APRX"/>
    <property type="match status" value="1"/>
</dbReference>
<dbReference type="PANTHER" id="PTHR43806">
    <property type="entry name" value="PEPTIDASE S8"/>
    <property type="match status" value="1"/>
</dbReference>
<comment type="similarity">
    <text evidence="1 5 6">Belongs to the peptidase S8 family.</text>
</comment>
<dbReference type="PROSITE" id="PS00137">
    <property type="entry name" value="SUBTILASE_HIS"/>
    <property type="match status" value="1"/>
</dbReference>
<evidence type="ECO:0000256" key="1">
    <source>
        <dbReference type="ARBA" id="ARBA00011073"/>
    </source>
</evidence>
<dbReference type="CDD" id="cd07487">
    <property type="entry name" value="Peptidases_S8_1"/>
    <property type="match status" value="1"/>
</dbReference>
<dbReference type="GO" id="GO:0006508">
    <property type="term" value="P:proteolysis"/>
    <property type="evidence" value="ECO:0007669"/>
    <property type="project" value="UniProtKB-KW"/>
</dbReference>
<protein>
    <submittedName>
        <fullName evidence="8">Serine protease AprX</fullName>
        <ecNumber evidence="8">3.4.21.-</ecNumber>
    </submittedName>
</protein>
<dbReference type="PROSITE" id="PS00138">
    <property type="entry name" value="SUBTILASE_SER"/>
    <property type="match status" value="1"/>
</dbReference>
<dbReference type="InterPro" id="IPR050131">
    <property type="entry name" value="Peptidase_S8_subtilisin-like"/>
</dbReference>
<accession>A0A174YSP2</accession>
<dbReference type="InterPro" id="IPR022398">
    <property type="entry name" value="Peptidase_S8_His-AS"/>
</dbReference>
<evidence type="ECO:0000256" key="6">
    <source>
        <dbReference type="RuleBase" id="RU003355"/>
    </source>
</evidence>
<dbReference type="OrthoDB" id="9798386at2"/>
<keyword evidence="2 5" id="KW-0645">Protease</keyword>
<dbReference type="PRINTS" id="PR00723">
    <property type="entry name" value="SUBTILISIN"/>
</dbReference>
<name>A0A174YSP2_9FIRM</name>
<feature type="active site" description="Charge relay system" evidence="5">
    <location>
        <position position="11"/>
    </location>
</feature>
<dbReference type="GO" id="GO:0004252">
    <property type="term" value="F:serine-type endopeptidase activity"/>
    <property type="evidence" value="ECO:0007669"/>
    <property type="project" value="UniProtKB-UniRule"/>
</dbReference>
<sequence length="268" mass="28704">MNKLITVAVIDSGIYPHIDFKNRIVAFKDFVNGRKNAYDDCGHGTHVSGIIAGSGYASHGRIKGICPAASLAGIKVLDRFGNGRIENVLDAAGWIIFHQKDLNIRVVNISFGATTFGEKENLIALEKAIEKLWDNNIIVVAAAGNEGPGRQTVAIPGTCKKIITVGSPDGKDFYSGRGPTSECIVKPELIVNGSYIRSCNNSVSGYSVKSGTSMSAPVVSGAIADVLIKKDMSPKEIKKRLHSCCTKKALPDNLQGWGLLNLSKFMNI</sequence>
<dbReference type="InterPro" id="IPR023827">
    <property type="entry name" value="Peptidase_S8_Asp-AS"/>
</dbReference>
<reference evidence="8 9" key="1">
    <citation type="submission" date="2015-09" db="EMBL/GenBank/DDBJ databases">
        <authorList>
            <consortium name="Pathogen Informatics"/>
        </authorList>
    </citation>
    <scope>NUCLEOTIDE SEQUENCE [LARGE SCALE GENOMIC DNA]</scope>
    <source>
        <strain evidence="8 9">2789STDY5834875</strain>
    </source>
</reference>
<evidence type="ECO:0000313" key="9">
    <source>
        <dbReference type="Proteomes" id="UP000095621"/>
    </source>
</evidence>
<evidence type="ECO:0000313" key="8">
    <source>
        <dbReference type="EMBL" id="CUQ76722.1"/>
    </source>
</evidence>
<dbReference type="InterPro" id="IPR015500">
    <property type="entry name" value="Peptidase_S8_subtilisin-rel"/>
</dbReference>
<organism evidence="8 9">
    <name type="scientific">Lachnospira eligens</name>
    <dbReference type="NCBI Taxonomy" id="39485"/>
    <lineage>
        <taxon>Bacteria</taxon>
        <taxon>Bacillati</taxon>
        <taxon>Bacillota</taxon>
        <taxon>Clostridia</taxon>
        <taxon>Lachnospirales</taxon>
        <taxon>Lachnospiraceae</taxon>
        <taxon>Lachnospira</taxon>
    </lineage>
</organism>
<evidence type="ECO:0000259" key="7">
    <source>
        <dbReference type="Pfam" id="PF00082"/>
    </source>
</evidence>
<dbReference type="SUPFAM" id="SSF52743">
    <property type="entry name" value="Subtilisin-like"/>
    <property type="match status" value="1"/>
</dbReference>
<evidence type="ECO:0000256" key="4">
    <source>
        <dbReference type="ARBA" id="ARBA00022825"/>
    </source>
</evidence>
<dbReference type="InterPro" id="IPR036852">
    <property type="entry name" value="Peptidase_S8/S53_dom_sf"/>
</dbReference>
<dbReference type="Proteomes" id="UP000095621">
    <property type="component" value="Unassembled WGS sequence"/>
</dbReference>
<dbReference type="InterPro" id="IPR000209">
    <property type="entry name" value="Peptidase_S8/S53_dom"/>
</dbReference>
<dbReference type="PROSITE" id="PS51892">
    <property type="entry name" value="SUBTILASE"/>
    <property type="match status" value="1"/>
</dbReference>
<evidence type="ECO:0000256" key="5">
    <source>
        <dbReference type="PROSITE-ProRule" id="PRU01240"/>
    </source>
</evidence>
<evidence type="ECO:0000256" key="2">
    <source>
        <dbReference type="ARBA" id="ARBA00022670"/>
    </source>
</evidence>
<dbReference type="EC" id="3.4.21.-" evidence="8"/>
<dbReference type="Pfam" id="PF00082">
    <property type="entry name" value="Peptidase_S8"/>
    <property type="match status" value="1"/>
</dbReference>
<feature type="active site" description="Charge relay system" evidence="5">
    <location>
        <position position="43"/>
    </location>
</feature>
<dbReference type="EMBL" id="CZBU01000002">
    <property type="protein sequence ID" value="CUQ76722.1"/>
    <property type="molecule type" value="Genomic_DNA"/>
</dbReference>
<dbReference type="RefSeq" id="WP_055215322.1">
    <property type="nucleotide sequence ID" value="NZ_CZBU01000002.1"/>
</dbReference>
<feature type="domain" description="Peptidase S8/S53" evidence="7">
    <location>
        <begin position="5"/>
        <end position="258"/>
    </location>
</feature>
<dbReference type="AlphaFoldDB" id="A0A174YSP2"/>
<gene>
    <name evidence="8" type="primary">aprX</name>
    <name evidence="8" type="ORF">ERS852490_01216</name>
</gene>
<dbReference type="Gene3D" id="3.40.50.200">
    <property type="entry name" value="Peptidase S8/S53 domain"/>
    <property type="match status" value="1"/>
</dbReference>
<feature type="active site" description="Charge relay system" evidence="5">
    <location>
        <position position="213"/>
    </location>
</feature>